<evidence type="ECO:0000256" key="5">
    <source>
        <dbReference type="ARBA" id="ARBA00026139"/>
    </source>
</evidence>
<dbReference type="EC" id="2.7.7.7" evidence="2"/>
<dbReference type="PANTHER" id="PTHR31399:SF0">
    <property type="entry name" value="DNA-DIRECTED PRIMASE_POLYMERASE PROTEIN"/>
    <property type="match status" value="1"/>
</dbReference>
<keyword evidence="11" id="KW-1185">Reference proteome</keyword>
<keyword evidence="4" id="KW-0548">Nucleotidyltransferase</keyword>
<keyword evidence="4" id="KW-0239">DNA-directed DNA polymerase</keyword>
<evidence type="ECO:0000256" key="9">
    <source>
        <dbReference type="SAM" id="MobiDB-lite"/>
    </source>
</evidence>
<feature type="region of interest" description="Disordered" evidence="9">
    <location>
        <begin position="250"/>
        <end position="311"/>
    </location>
</feature>
<gene>
    <name evidence="10" type="primary">primpol_1</name>
    <name evidence="10" type="ORF">N1851_024906</name>
</gene>
<proteinExistence type="inferred from homology"/>
<dbReference type="GO" id="GO:0009411">
    <property type="term" value="P:response to UV"/>
    <property type="evidence" value="ECO:0007669"/>
    <property type="project" value="TreeGrafter"/>
</dbReference>
<keyword evidence="4" id="KW-0808">Transferase</keyword>
<evidence type="ECO:0000313" key="10">
    <source>
        <dbReference type="EMBL" id="KAK0138559.1"/>
    </source>
</evidence>
<feature type="region of interest" description="Disordered" evidence="9">
    <location>
        <begin position="370"/>
        <end position="392"/>
    </location>
</feature>
<keyword evidence="3" id="KW-0240">DNA-directed RNA polymerase</keyword>
<comment type="catalytic activity">
    <reaction evidence="8">
        <text>DNA(n) + a 2'-deoxyribonucleoside 5'-triphosphate = DNA(n+1) + diphosphate</text>
        <dbReference type="Rhea" id="RHEA:22508"/>
        <dbReference type="Rhea" id="RHEA-COMP:17339"/>
        <dbReference type="Rhea" id="RHEA-COMP:17340"/>
        <dbReference type="ChEBI" id="CHEBI:33019"/>
        <dbReference type="ChEBI" id="CHEBI:61560"/>
        <dbReference type="ChEBI" id="CHEBI:173112"/>
        <dbReference type="EC" id="2.7.7.7"/>
    </reaction>
    <physiologicalReaction direction="left-to-right" evidence="8">
        <dbReference type="Rhea" id="RHEA:22509"/>
    </physiologicalReaction>
</comment>
<feature type="region of interest" description="Disordered" evidence="9">
    <location>
        <begin position="479"/>
        <end position="505"/>
    </location>
</feature>
<name>A0AA47MEF9_MERPO</name>
<evidence type="ECO:0000313" key="11">
    <source>
        <dbReference type="Proteomes" id="UP001174136"/>
    </source>
</evidence>
<evidence type="ECO:0000256" key="1">
    <source>
        <dbReference type="ARBA" id="ARBA00009762"/>
    </source>
</evidence>
<comment type="similarity">
    <text evidence="1">Belongs to the eukaryotic-type primase small subunit family.</text>
</comment>
<dbReference type="Pfam" id="PF03121">
    <property type="entry name" value="Herpes_UL52"/>
    <property type="match status" value="1"/>
</dbReference>
<dbReference type="Proteomes" id="UP001174136">
    <property type="component" value="Unassembled WGS sequence"/>
</dbReference>
<reference evidence="10" key="1">
    <citation type="journal article" date="2023" name="Front. Mar. Sci.">
        <title>A new Merluccius polli reference genome to investigate the effects of global change in West African waters.</title>
        <authorList>
            <person name="Mateo J.L."/>
            <person name="Blanco-Fernandez C."/>
            <person name="Garcia-Vazquez E."/>
            <person name="Machado-Schiaffino G."/>
        </authorList>
    </citation>
    <scope>NUCLEOTIDE SEQUENCE</scope>
    <source>
        <strain evidence="10">C29</strain>
        <tissue evidence="10">Fin</tissue>
    </source>
</reference>
<dbReference type="GO" id="GO:0000428">
    <property type="term" value="C:DNA-directed RNA polymerase complex"/>
    <property type="evidence" value="ECO:0007669"/>
    <property type="project" value="UniProtKB-KW"/>
</dbReference>
<dbReference type="EMBL" id="JAOPHQ010004598">
    <property type="protein sequence ID" value="KAK0138559.1"/>
    <property type="molecule type" value="Genomic_DNA"/>
</dbReference>
<dbReference type="GO" id="GO:0003887">
    <property type="term" value="F:DNA-directed DNA polymerase activity"/>
    <property type="evidence" value="ECO:0007669"/>
    <property type="project" value="UniProtKB-KW"/>
</dbReference>
<dbReference type="GO" id="GO:0031297">
    <property type="term" value="P:replication fork processing"/>
    <property type="evidence" value="ECO:0007669"/>
    <property type="project" value="TreeGrafter"/>
</dbReference>
<protein>
    <recommendedName>
        <fullName evidence="5">DNA-directed primase/polymerase protein</fullName>
        <ecNumber evidence="7">2.7.7.102</ecNumber>
        <ecNumber evidence="2">2.7.7.7</ecNumber>
    </recommendedName>
</protein>
<sequence>MVTLPYFARRSVTRGEAEEERMRRRWEDRVQRVEVLAQAFLHAPLQAAYRPRLRGGQPSPVWRLFPRQSPAMSFMQACQEDVHVFALEKDTAAQGQRIYLVTSYSELWHYYRTFQHSLMHCYEVIPEGAVCKLYFDLEFHRPSNPGLDGTALVAFLIQYVCEQLVDVYGVACTARSVLNLDSSTEDKFSRHLIFCLDSAAFKDNLHMGRSRVNSSVPFSVQTLSVMQRVTSDREGAAAISGGSVARVLDSQPKGAGFSPKRPERCRVQSQASRKVSGSVPSVPKDAGFSPKRPERCRVQSQASRKVPGSVPSVPNENVAMAALLLGSRGRKTNRMLFELPRPLVCNQHQATPPSRHTNLSPRLSAESCVGEGETVHGPTAKRQKPGQTRDHSDLSCLKVKGKQGQECLFVDLGVYTKNRNFRLYKSSKVGKNVALTVAEDNQFTPTPLKNFSPEQSLFLASLVCNVSYTGQRILTWDVPDGTSPRTNTHHAEEAPGDTLTGTLGGSTSSPYKEVDDFVLTVIQKAGIQGCIRRWSYFVGEQLLVYDILKYRWCENVGRFHKSNNIMILVDLKEEIWYQKCHDPACRTFRSSSYPLPKEICVSYLMKMEEEEEEEERYIMDAAGNIGLREAPGTAPDTAAPQPDTVLADWADEADDRAYVEALEDFEKSTEFSEAASESDRALLELMTDFESQKDLN</sequence>
<comment type="catalytic activity">
    <reaction evidence="6">
        <text>ssDNA + n NTP = ssDNA/pppN(pN)n-1 hybrid + (n-1) diphosphate.</text>
        <dbReference type="EC" id="2.7.7.102"/>
    </reaction>
</comment>
<dbReference type="PANTHER" id="PTHR31399">
    <property type="entry name" value="DNA-DIRECTED PRIMASE / POLYMERASE PROTEIN"/>
    <property type="match status" value="1"/>
</dbReference>
<dbReference type="AlphaFoldDB" id="A0AA47MEF9"/>
<dbReference type="GO" id="GO:0005759">
    <property type="term" value="C:mitochondrial matrix"/>
    <property type="evidence" value="ECO:0007669"/>
    <property type="project" value="TreeGrafter"/>
</dbReference>
<dbReference type="GO" id="GO:0005634">
    <property type="term" value="C:nucleus"/>
    <property type="evidence" value="ECO:0007669"/>
    <property type="project" value="TreeGrafter"/>
</dbReference>
<dbReference type="GO" id="GO:0006264">
    <property type="term" value="P:mitochondrial DNA replication"/>
    <property type="evidence" value="ECO:0007669"/>
    <property type="project" value="TreeGrafter"/>
</dbReference>
<dbReference type="EC" id="2.7.7.102" evidence="7"/>
<comment type="caution">
    <text evidence="10">The sequence shown here is derived from an EMBL/GenBank/DDBJ whole genome shotgun (WGS) entry which is preliminary data.</text>
</comment>
<evidence type="ECO:0000256" key="2">
    <source>
        <dbReference type="ARBA" id="ARBA00012417"/>
    </source>
</evidence>
<evidence type="ECO:0000256" key="7">
    <source>
        <dbReference type="ARBA" id="ARBA00044768"/>
    </source>
</evidence>
<organism evidence="10 11">
    <name type="scientific">Merluccius polli</name>
    <name type="common">Benguela hake</name>
    <name type="synonym">Merluccius cadenati</name>
    <dbReference type="NCBI Taxonomy" id="89951"/>
    <lineage>
        <taxon>Eukaryota</taxon>
        <taxon>Metazoa</taxon>
        <taxon>Chordata</taxon>
        <taxon>Craniata</taxon>
        <taxon>Vertebrata</taxon>
        <taxon>Euteleostomi</taxon>
        <taxon>Actinopterygii</taxon>
        <taxon>Neopterygii</taxon>
        <taxon>Teleostei</taxon>
        <taxon>Neoteleostei</taxon>
        <taxon>Acanthomorphata</taxon>
        <taxon>Zeiogadaria</taxon>
        <taxon>Gadariae</taxon>
        <taxon>Gadiformes</taxon>
        <taxon>Gadoidei</taxon>
        <taxon>Merlucciidae</taxon>
        <taxon>Merluccius</taxon>
    </lineage>
</organism>
<evidence type="ECO:0000256" key="8">
    <source>
        <dbReference type="ARBA" id="ARBA00047303"/>
    </source>
</evidence>
<evidence type="ECO:0000256" key="6">
    <source>
        <dbReference type="ARBA" id="ARBA00044677"/>
    </source>
</evidence>
<accession>A0AA47MEF9</accession>
<keyword evidence="3" id="KW-0804">Transcription</keyword>
<evidence type="ECO:0000256" key="3">
    <source>
        <dbReference type="ARBA" id="ARBA00022478"/>
    </source>
</evidence>
<evidence type="ECO:0000256" key="4">
    <source>
        <dbReference type="ARBA" id="ARBA00022932"/>
    </source>
</evidence>
<dbReference type="InterPro" id="IPR044917">
    <property type="entry name" value="PRIMPOL"/>
</dbReference>
<dbReference type="GO" id="GO:0003682">
    <property type="term" value="F:chromatin binding"/>
    <property type="evidence" value="ECO:0007669"/>
    <property type="project" value="TreeGrafter"/>
</dbReference>
<feature type="compositionally biased region" description="Polar residues" evidence="9">
    <location>
        <begin position="267"/>
        <end position="279"/>
    </location>
</feature>
<dbReference type="GO" id="GO:0042276">
    <property type="term" value="P:error-prone translesion synthesis"/>
    <property type="evidence" value="ECO:0007669"/>
    <property type="project" value="InterPro"/>
</dbReference>